<keyword evidence="1" id="KW-0597">Phosphoprotein</keyword>
<evidence type="ECO:0000313" key="8">
    <source>
        <dbReference type="Proteomes" id="UP000276899"/>
    </source>
</evidence>
<evidence type="ECO:0000256" key="3">
    <source>
        <dbReference type="ARBA" id="ARBA00022722"/>
    </source>
</evidence>
<dbReference type="GO" id="GO:0016787">
    <property type="term" value="F:hydrolase activity"/>
    <property type="evidence" value="ECO:0007669"/>
    <property type="project" value="UniProtKB-KW"/>
</dbReference>
<evidence type="ECO:0000313" key="7">
    <source>
        <dbReference type="EMBL" id="VEG75727.1"/>
    </source>
</evidence>
<reference evidence="7 8" key="1">
    <citation type="submission" date="2018-12" db="EMBL/GenBank/DDBJ databases">
        <authorList>
            <consortium name="Pathogen Informatics"/>
        </authorList>
    </citation>
    <scope>NUCLEOTIDE SEQUENCE [LARGE SCALE GENOMIC DNA]</scope>
    <source>
        <strain evidence="7 8">NCTC11923</strain>
    </source>
</reference>
<keyword evidence="4" id="KW-0547">Nucleotide-binding</keyword>
<dbReference type="InterPro" id="IPR051813">
    <property type="entry name" value="HepT_RNase_toxin"/>
</dbReference>
<dbReference type="GO" id="GO:0004540">
    <property type="term" value="F:RNA nuclease activity"/>
    <property type="evidence" value="ECO:0007669"/>
    <property type="project" value="InterPro"/>
</dbReference>
<dbReference type="Proteomes" id="UP000276899">
    <property type="component" value="Chromosome"/>
</dbReference>
<organism evidence="7 8">
    <name type="scientific">Actinomyces slackii</name>
    <dbReference type="NCBI Taxonomy" id="52774"/>
    <lineage>
        <taxon>Bacteria</taxon>
        <taxon>Bacillati</taxon>
        <taxon>Actinomycetota</taxon>
        <taxon>Actinomycetes</taxon>
        <taxon>Actinomycetales</taxon>
        <taxon>Actinomycetaceae</taxon>
        <taxon>Actinomyces</taxon>
    </lineage>
</organism>
<accession>A0A3S4WIG7</accession>
<evidence type="ECO:0000256" key="5">
    <source>
        <dbReference type="ARBA" id="ARBA00022801"/>
    </source>
</evidence>
<sequence>MRPETPAHLWDALQAARAAVGFTAGVGYDQFAGDLMRRSAVERQIEILGEALNRIRRADPDVAVRIVVIDQVVGMRNIIVHEYGHVDDRLVWDAVTSRLPGLSALLEQLLDEADGSLG</sequence>
<keyword evidence="2" id="KW-1277">Toxin-antitoxin system</keyword>
<dbReference type="Pfam" id="PF01934">
    <property type="entry name" value="HepT-like"/>
    <property type="match status" value="1"/>
</dbReference>
<evidence type="ECO:0000256" key="6">
    <source>
        <dbReference type="ARBA" id="ARBA00024207"/>
    </source>
</evidence>
<keyword evidence="3" id="KW-0540">Nuclease</keyword>
<dbReference type="PANTHER" id="PTHR34139">
    <property type="entry name" value="UPF0331 PROTEIN MJ0127"/>
    <property type="match status" value="1"/>
</dbReference>
<dbReference type="InterPro" id="IPR008201">
    <property type="entry name" value="HepT-like"/>
</dbReference>
<dbReference type="PANTHER" id="PTHR34139:SF1">
    <property type="entry name" value="RNASE MJ1380-RELATED"/>
    <property type="match status" value="1"/>
</dbReference>
<dbReference type="AlphaFoldDB" id="A0A3S4WIG7"/>
<dbReference type="InterPro" id="IPR037038">
    <property type="entry name" value="HepT-like_sf"/>
</dbReference>
<protein>
    <submittedName>
        <fullName evidence="7">Uncharacterized conserved protein</fullName>
    </submittedName>
</protein>
<name>A0A3S4WIG7_9ACTO</name>
<dbReference type="RefSeq" id="WP_026427068.1">
    <property type="nucleotide sequence ID" value="NZ_CBCRWE010000019.1"/>
</dbReference>
<dbReference type="GO" id="GO:0000166">
    <property type="term" value="F:nucleotide binding"/>
    <property type="evidence" value="ECO:0007669"/>
    <property type="project" value="UniProtKB-KW"/>
</dbReference>
<keyword evidence="8" id="KW-1185">Reference proteome</keyword>
<keyword evidence="5" id="KW-0378">Hydrolase</keyword>
<dbReference type="KEGG" id="asla:NCTC11923_02402"/>
<gene>
    <name evidence="7" type="ORF">NCTC11923_02402</name>
</gene>
<proteinExistence type="inferred from homology"/>
<dbReference type="GO" id="GO:0110001">
    <property type="term" value="C:toxin-antitoxin complex"/>
    <property type="evidence" value="ECO:0007669"/>
    <property type="project" value="InterPro"/>
</dbReference>
<dbReference type="EMBL" id="LR134363">
    <property type="protein sequence ID" value="VEG75727.1"/>
    <property type="molecule type" value="Genomic_DNA"/>
</dbReference>
<evidence type="ECO:0000256" key="2">
    <source>
        <dbReference type="ARBA" id="ARBA00022649"/>
    </source>
</evidence>
<comment type="similarity">
    <text evidence="6">Belongs to the HepT RNase toxin family.</text>
</comment>
<evidence type="ECO:0000256" key="1">
    <source>
        <dbReference type="ARBA" id="ARBA00022553"/>
    </source>
</evidence>
<dbReference type="STRING" id="1278298.GCA_000428685_02071"/>
<evidence type="ECO:0000256" key="4">
    <source>
        <dbReference type="ARBA" id="ARBA00022741"/>
    </source>
</evidence>
<dbReference type="Gene3D" id="1.20.120.580">
    <property type="entry name" value="bsu32300-like"/>
    <property type="match status" value="1"/>
</dbReference>